<gene>
    <name evidence="1" type="ORF">SAMN04488128_1021800</name>
</gene>
<dbReference type="EMBL" id="FUWZ01000002">
    <property type="protein sequence ID" value="SKA23300.1"/>
    <property type="molecule type" value="Genomic_DNA"/>
</dbReference>
<proteinExistence type="predicted"/>
<dbReference type="Proteomes" id="UP000190367">
    <property type="component" value="Unassembled WGS sequence"/>
</dbReference>
<protein>
    <submittedName>
        <fullName evidence="1">Uncharacterized protein</fullName>
    </submittedName>
</protein>
<evidence type="ECO:0000313" key="1">
    <source>
        <dbReference type="EMBL" id="SKA23300.1"/>
    </source>
</evidence>
<dbReference type="STRING" id="634771.SAMN04488128_1021800"/>
<organism evidence="1 2">
    <name type="scientific">Chitinophaga eiseniae</name>
    <dbReference type="NCBI Taxonomy" id="634771"/>
    <lineage>
        <taxon>Bacteria</taxon>
        <taxon>Pseudomonadati</taxon>
        <taxon>Bacteroidota</taxon>
        <taxon>Chitinophagia</taxon>
        <taxon>Chitinophagales</taxon>
        <taxon>Chitinophagaceae</taxon>
        <taxon>Chitinophaga</taxon>
    </lineage>
</organism>
<dbReference type="AlphaFoldDB" id="A0A1T4S4S5"/>
<evidence type="ECO:0000313" key="2">
    <source>
        <dbReference type="Proteomes" id="UP000190367"/>
    </source>
</evidence>
<sequence length="36" mass="3940">MSVFSAGKSGKKVDNPKIYSRFNLVNANSCFTFALP</sequence>
<accession>A0A1T4S4S5</accession>
<reference evidence="2" key="1">
    <citation type="submission" date="2017-02" db="EMBL/GenBank/DDBJ databases">
        <authorList>
            <person name="Varghese N."/>
            <person name="Submissions S."/>
        </authorList>
    </citation>
    <scope>NUCLEOTIDE SEQUENCE [LARGE SCALE GENOMIC DNA]</scope>
    <source>
        <strain evidence="2">DSM 22224</strain>
    </source>
</reference>
<keyword evidence="2" id="KW-1185">Reference proteome</keyword>
<name>A0A1T4S4S5_9BACT</name>